<evidence type="ECO:0000313" key="3">
    <source>
        <dbReference type="EMBL" id="TDX02370.1"/>
    </source>
</evidence>
<keyword evidence="4" id="KW-1185">Reference proteome</keyword>
<organism evidence="3 4">
    <name type="scientific">Dinghuibacter silviterrae</name>
    <dbReference type="NCBI Taxonomy" id="1539049"/>
    <lineage>
        <taxon>Bacteria</taxon>
        <taxon>Pseudomonadati</taxon>
        <taxon>Bacteroidota</taxon>
        <taxon>Chitinophagia</taxon>
        <taxon>Chitinophagales</taxon>
        <taxon>Chitinophagaceae</taxon>
        <taxon>Dinghuibacter</taxon>
    </lineage>
</organism>
<dbReference type="InterPro" id="IPR002575">
    <property type="entry name" value="Aminoglycoside_PTrfase"/>
</dbReference>
<dbReference type="GO" id="GO:0009088">
    <property type="term" value="P:threonine biosynthetic process"/>
    <property type="evidence" value="ECO:0007669"/>
    <property type="project" value="TreeGrafter"/>
</dbReference>
<name>A0A4R8DVB6_9BACT</name>
<dbReference type="InterPro" id="IPR011009">
    <property type="entry name" value="Kinase-like_dom_sf"/>
</dbReference>
<dbReference type="GO" id="GO:0004413">
    <property type="term" value="F:homoserine kinase activity"/>
    <property type="evidence" value="ECO:0007669"/>
    <property type="project" value="TreeGrafter"/>
</dbReference>
<comment type="caution">
    <text evidence="3">The sequence shown here is derived from an EMBL/GenBank/DDBJ whole genome shotgun (WGS) entry which is preliminary data.</text>
</comment>
<dbReference type="RefSeq" id="WP_133994987.1">
    <property type="nucleotide sequence ID" value="NZ_SODV01000001.1"/>
</dbReference>
<reference evidence="3 4" key="1">
    <citation type="submission" date="2019-03" db="EMBL/GenBank/DDBJ databases">
        <title>Genomic Encyclopedia of Type Strains, Phase IV (KMG-IV): sequencing the most valuable type-strain genomes for metagenomic binning, comparative biology and taxonomic classification.</title>
        <authorList>
            <person name="Goeker M."/>
        </authorList>
    </citation>
    <scope>NUCLEOTIDE SEQUENCE [LARGE SCALE GENOMIC DNA]</scope>
    <source>
        <strain evidence="3 4">DSM 100059</strain>
    </source>
</reference>
<sequence length="329" mass="37639">MTAPIFPSTYSTLSPAALALMLHERYALRRVHCTLLVKGVGDTYLVVTDTSRYILRVYRSSHRSPEQIAAELELLLTLHKAAVRVSHPLKDKEGELIQTLPAVEGPRYAVLFTYAPGEVAAVPSDRQLELLGEATARFHNVSAGLKPDGRRWTYDLDTTLHRPLAMVEPFFGEYPDGYAWLKDVAVVVGDRLQKLDTEHFSRGFCHFDLLPKNFHFKDDTVTLFDFDFMGNGWLVNDLTAFWQHLQVEAYTGRTTQVRADEAYQRFLKAYQAHRALTEDELQAVPYLTPGFWVFYMGFHTTHDHFLPYLQLASLRPRVKALQQIMTAYV</sequence>
<protein>
    <submittedName>
        <fullName evidence="3">Ser/Thr protein kinase RdoA (MazF antagonist)</fullName>
    </submittedName>
</protein>
<dbReference type="PANTHER" id="PTHR21064:SF6">
    <property type="entry name" value="AMINOGLYCOSIDE PHOSPHOTRANSFERASE DOMAIN-CONTAINING PROTEIN"/>
    <property type="match status" value="1"/>
</dbReference>
<comment type="similarity">
    <text evidence="1">Belongs to the pseudomonas-type ThrB family.</text>
</comment>
<accession>A0A4R8DVB6</accession>
<proteinExistence type="inferred from homology"/>
<evidence type="ECO:0000313" key="4">
    <source>
        <dbReference type="Proteomes" id="UP000294498"/>
    </source>
</evidence>
<keyword evidence="3" id="KW-0808">Transferase</keyword>
<dbReference type="SUPFAM" id="SSF56112">
    <property type="entry name" value="Protein kinase-like (PK-like)"/>
    <property type="match status" value="1"/>
</dbReference>
<dbReference type="Gene3D" id="3.30.200.20">
    <property type="entry name" value="Phosphorylase Kinase, domain 1"/>
    <property type="match status" value="1"/>
</dbReference>
<keyword evidence="3" id="KW-0418">Kinase</keyword>
<dbReference type="EMBL" id="SODV01000001">
    <property type="protein sequence ID" value="TDX02370.1"/>
    <property type="molecule type" value="Genomic_DNA"/>
</dbReference>
<dbReference type="InterPro" id="IPR050249">
    <property type="entry name" value="Pseudomonas-type_ThrB"/>
</dbReference>
<dbReference type="OrthoDB" id="241498at2"/>
<dbReference type="Proteomes" id="UP000294498">
    <property type="component" value="Unassembled WGS sequence"/>
</dbReference>
<feature type="domain" description="Aminoglycoside phosphotransferase" evidence="2">
    <location>
        <begin position="39"/>
        <end position="274"/>
    </location>
</feature>
<evidence type="ECO:0000256" key="1">
    <source>
        <dbReference type="ARBA" id="ARBA00038240"/>
    </source>
</evidence>
<dbReference type="Gene3D" id="3.90.1200.10">
    <property type="match status" value="1"/>
</dbReference>
<gene>
    <name evidence="3" type="ORF">EDB95_3428</name>
</gene>
<dbReference type="AlphaFoldDB" id="A0A4R8DVB6"/>
<evidence type="ECO:0000259" key="2">
    <source>
        <dbReference type="Pfam" id="PF01636"/>
    </source>
</evidence>
<dbReference type="Pfam" id="PF01636">
    <property type="entry name" value="APH"/>
    <property type="match status" value="1"/>
</dbReference>
<dbReference type="PANTHER" id="PTHR21064">
    <property type="entry name" value="AMINOGLYCOSIDE PHOSPHOTRANSFERASE DOMAIN-CONTAINING PROTEIN-RELATED"/>
    <property type="match status" value="1"/>
</dbReference>